<proteinExistence type="predicted"/>
<organism evidence="2 3">
    <name type="scientific">Hypholoma sublateritium (strain FD-334 SS-4)</name>
    <dbReference type="NCBI Taxonomy" id="945553"/>
    <lineage>
        <taxon>Eukaryota</taxon>
        <taxon>Fungi</taxon>
        <taxon>Dikarya</taxon>
        <taxon>Basidiomycota</taxon>
        <taxon>Agaricomycotina</taxon>
        <taxon>Agaricomycetes</taxon>
        <taxon>Agaricomycetidae</taxon>
        <taxon>Agaricales</taxon>
        <taxon>Agaricineae</taxon>
        <taxon>Strophariaceae</taxon>
        <taxon>Hypholoma</taxon>
    </lineage>
</organism>
<name>A0A0D2NV98_HYPSF</name>
<evidence type="ECO:0000313" key="2">
    <source>
        <dbReference type="EMBL" id="KJA20466.1"/>
    </source>
</evidence>
<gene>
    <name evidence="2" type="ORF">HYPSUDRAFT_813914</name>
</gene>
<protein>
    <submittedName>
        <fullName evidence="2">Uncharacterized protein</fullName>
    </submittedName>
</protein>
<feature type="compositionally biased region" description="Polar residues" evidence="1">
    <location>
        <begin position="84"/>
        <end position="96"/>
    </location>
</feature>
<dbReference type="Proteomes" id="UP000054270">
    <property type="component" value="Unassembled WGS sequence"/>
</dbReference>
<reference evidence="3" key="1">
    <citation type="submission" date="2014-04" db="EMBL/GenBank/DDBJ databases">
        <title>Evolutionary Origins and Diversification of the Mycorrhizal Mutualists.</title>
        <authorList>
            <consortium name="DOE Joint Genome Institute"/>
            <consortium name="Mycorrhizal Genomics Consortium"/>
            <person name="Kohler A."/>
            <person name="Kuo A."/>
            <person name="Nagy L.G."/>
            <person name="Floudas D."/>
            <person name="Copeland A."/>
            <person name="Barry K.W."/>
            <person name="Cichocki N."/>
            <person name="Veneault-Fourrey C."/>
            <person name="LaButti K."/>
            <person name="Lindquist E.A."/>
            <person name="Lipzen A."/>
            <person name="Lundell T."/>
            <person name="Morin E."/>
            <person name="Murat C."/>
            <person name="Riley R."/>
            <person name="Ohm R."/>
            <person name="Sun H."/>
            <person name="Tunlid A."/>
            <person name="Henrissat B."/>
            <person name="Grigoriev I.V."/>
            <person name="Hibbett D.S."/>
            <person name="Martin F."/>
        </authorList>
    </citation>
    <scope>NUCLEOTIDE SEQUENCE [LARGE SCALE GENOMIC DNA]</scope>
    <source>
        <strain evidence="3">FD-334 SS-4</strain>
    </source>
</reference>
<dbReference type="EMBL" id="KN817567">
    <property type="protein sequence ID" value="KJA20466.1"/>
    <property type="molecule type" value="Genomic_DNA"/>
</dbReference>
<evidence type="ECO:0000313" key="3">
    <source>
        <dbReference type="Proteomes" id="UP000054270"/>
    </source>
</evidence>
<accession>A0A0D2NV98</accession>
<dbReference type="AlphaFoldDB" id="A0A0D2NV98"/>
<evidence type="ECO:0000256" key="1">
    <source>
        <dbReference type="SAM" id="MobiDB-lite"/>
    </source>
</evidence>
<keyword evidence="3" id="KW-1185">Reference proteome</keyword>
<feature type="compositionally biased region" description="Polar residues" evidence="1">
    <location>
        <begin position="64"/>
        <end position="73"/>
    </location>
</feature>
<sequence>MSQACSSSPTATARRAVRPDAAATKASAPLRKSKHDSTASAEGAPLLSPSTGPRSPPLCEDRSVVSTEPTSVTHPYPPRRPLSMSCQTPRQAQPLP</sequence>
<feature type="compositionally biased region" description="Polar residues" evidence="1">
    <location>
        <begin position="1"/>
        <end position="11"/>
    </location>
</feature>
<feature type="region of interest" description="Disordered" evidence="1">
    <location>
        <begin position="1"/>
        <end position="96"/>
    </location>
</feature>